<dbReference type="FunFam" id="3.40.50.720:FF:000018">
    <property type="entry name" value="Malate dehydrogenase"/>
    <property type="match status" value="1"/>
</dbReference>
<feature type="active site" description="Proton acceptor" evidence="6 7">
    <location>
        <position position="180"/>
    </location>
</feature>
<accession>A0A0M9DHK7</accession>
<feature type="domain" description="Lactate/malate dehydrogenase N-terminal" evidence="10">
    <location>
        <begin position="7"/>
        <end position="147"/>
    </location>
</feature>
<dbReference type="PANTHER" id="PTHR43128:SF16">
    <property type="entry name" value="L-LACTATE DEHYDROGENASE"/>
    <property type="match status" value="1"/>
</dbReference>
<keyword evidence="6" id="KW-0597">Phosphoprotein</keyword>
<dbReference type="OrthoDB" id="9802969at2"/>
<dbReference type="FunFam" id="3.90.110.10:FF:000004">
    <property type="entry name" value="Malate dehydrogenase"/>
    <property type="match status" value="1"/>
</dbReference>
<evidence type="ECO:0000256" key="2">
    <source>
        <dbReference type="ARBA" id="ARBA00022532"/>
    </source>
</evidence>
<dbReference type="Gene3D" id="3.90.110.10">
    <property type="entry name" value="Lactate dehydrogenase/glycoside hydrolase, family 4, C-terminal"/>
    <property type="match status" value="1"/>
</dbReference>
<evidence type="ECO:0000256" key="8">
    <source>
        <dbReference type="PIRSR" id="PIRSR000102-2"/>
    </source>
</evidence>
<dbReference type="HAMAP" id="MF_00487">
    <property type="entry name" value="Malate_dehydrog_3"/>
    <property type="match status" value="1"/>
</dbReference>
<dbReference type="GO" id="GO:0006099">
    <property type="term" value="P:tricarboxylic acid cycle"/>
    <property type="evidence" value="ECO:0007669"/>
    <property type="project" value="UniProtKB-UniRule"/>
</dbReference>
<dbReference type="EC" id="1.1.1.37" evidence="6"/>
<protein>
    <recommendedName>
        <fullName evidence="6">Malate dehydrogenase</fullName>
        <ecNumber evidence="6">1.1.1.37</ecNumber>
    </recommendedName>
</protein>
<dbReference type="Proteomes" id="UP000037977">
    <property type="component" value="Unassembled WGS sequence"/>
</dbReference>
<gene>
    <name evidence="6" type="primary">mdh</name>
    <name evidence="12" type="ORF">ADM90_15370</name>
</gene>
<dbReference type="Pfam" id="PF00056">
    <property type="entry name" value="Ldh_1_N"/>
    <property type="match status" value="1"/>
</dbReference>
<evidence type="ECO:0000256" key="9">
    <source>
        <dbReference type="PIRSR" id="PIRSR000102-3"/>
    </source>
</evidence>
<feature type="binding site" evidence="6 9">
    <location>
        <position position="100"/>
    </location>
    <ligand>
        <name>NAD(+)</name>
        <dbReference type="ChEBI" id="CHEBI:57540"/>
    </ligand>
</feature>
<comment type="similarity">
    <text evidence="6">Belongs to the LDH/MDH superfamily. MDH type 3 family.</text>
</comment>
<proteinExistence type="inferred from homology"/>
<evidence type="ECO:0000259" key="11">
    <source>
        <dbReference type="Pfam" id="PF02866"/>
    </source>
</evidence>
<feature type="modified residue" description="Phosphoserine" evidence="6">
    <location>
        <position position="149"/>
    </location>
</feature>
<name>A0A0M9DHK7_9BACI</name>
<dbReference type="Gene3D" id="3.40.50.720">
    <property type="entry name" value="NAD(P)-binding Rossmann-like Domain"/>
    <property type="match status" value="1"/>
</dbReference>
<dbReference type="InterPro" id="IPR001557">
    <property type="entry name" value="L-lactate/malate_DH"/>
</dbReference>
<feature type="binding site" evidence="6 8">
    <location>
        <position position="87"/>
    </location>
    <ligand>
        <name>substrate</name>
    </ligand>
</feature>
<evidence type="ECO:0000313" key="13">
    <source>
        <dbReference type="Proteomes" id="UP000037977"/>
    </source>
</evidence>
<evidence type="ECO:0000259" key="10">
    <source>
        <dbReference type="Pfam" id="PF00056"/>
    </source>
</evidence>
<dbReference type="EMBL" id="LGCI01000010">
    <property type="protein sequence ID" value="KOY80586.1"/>
    <property type="molecule type" value="Genomic_DNA"/>
</dbReference>
<comment type="caution">
    <text evidence="12">The sequence shown here is derived from an EMBL/GenBank/DDBJ whole genome shotgun (WGS) entry which is preliminary data.</text>
</comment>
<dbReference type="STRING" id="33935.ADM90_15370"/>
<keyword evidence="3 6" id="KW-0560">Oxidoreductase</keyword>
<keyword evidence="2 6" id="KW-0816">Tricarboxylic acid cycle</keyword>
<comment type="function">
    <text evidence="6">Catalyzes the reversible oxidation of malate to oxaloacetate.</text>
</comment>
<dbReference type="InterPro" id="IPR001236">
    <property type="entry name" value="Lactate/malate_DH_N"/>
</dbReference>
<evidence type="ECO:0000256" key="1">
    <source>
        <dbReference type="ARBA" id="ARBA00006054"/>
    </source>
</evidence>
<dbReference type="InterPro" id="IPR015955">
    <property type="entry name" value="Lactate_DH/Glyco_Ohase_4_C"/>
</dbReference>
<dbReference type="PANTHER" id="PTHR43128">
    <property type="entry name" value="L-2-HYDROXYCARBOXYLATE DEHYDROGENASE (NAD(P)(+))"/>
    <property type="match status" value="1"/>
</dbReference>
<feature type="binding site" evidence="6 8">
    <location>
        <position position="156"/>
    </location>
    <ligand>
        <name>substrate</name>
    </ligand>
</feature>
<feature type="binding site" evidence="6 9">
    <location>
        <begin position="12"/>
        <end position="17"/>
    </location>
    <ligand>
        <name>NAD(+)</name>
        <dbReference type="ChEBI" id="CHEBI:57540"/>
    </ligand>
</feature>
<dbReference type="GO" id="GO:0030060">
    <property type="term" value="F:L-malate dehydrogenase (NAD+) activity"/>
    <property type="evidence" value="ECO:0007669"/>
    <property type="project" value="UniProtKB-UniRule"/>
</dbReference>
<dbReference type="SUPFAM" id="SSF56327">
    <property type="entry name" value="LDH C-terminal domain-like"/>
    <property type="match status" value="1"/>
</dbReference>
<dbReference type="InterPro" id="IPR036291">
    <property type="entry name" value="NAD(P)-bd_dom_sf"/>
</dbReference>
<evidence type="ECO:0000256" key="6">
    <source>
        <dbReference type="HAMAP-Rule" id="MF_00487"/>
    </source>
</evidence>
<dbReference type="Pfam" id="PF02866">
    <property type="entry name" value="Ldh_1_C"/>
    <property type="match status" value="1"/>
</dbReference>
<dbReference type="InterPro" id="IPR022383">
    <property type="entry name" value="Lactate/malate_DH_C"/>
</dbReference>
<feature type="binding site" evidence="6 8">
    <location>
        <position position="93"/>
    </location>
    <ligand>
        <name>substrate</name>
    </ligand>
</feature>
<evidence type="ECO:0000256" key="7">
    <source>
        <dbReference type="PIRSR" id="PIRSR000102-1"/>
    </source>
</evidence>
<dbReference type="GO" id="GO:0004459">
    <property type="term" value="F:L-lactate dehydrogenase (NAD+) activity"/>
    <property type="evidence" value="ECO:0007669"/>
    <property type="project" value="UniProtKB-EC"/>
</dbReference>
<dbReference type="PIRSF" id="PIRSF000102">
    <property type="entry name" value="Lac_mal_DH"/>
    <property type="match status" value="1"/>
</dbReference>
<evidence type="ECO:0000256" key="5">
    <source>
        <dbReference type="ARBA" id="ARBA00049258"/>
    </source>
</evidence>
<keyword evidence="13" id="KW-1185">Reference proteome</keyword>
<evidence type="ECO:0000313" key="12">
    <source>
        <dbReference type="EMBL" id="KOY80586.1"/>
    </source>
</evidence>
<comment type="similarity">
    <text evidence="1">Belongs to the LDH/MDH superfamily. LDH family.</text>
</comment>
<keyword evidence="4 6" id="KW-0520">NAD</keyword>
<dbReference type="InterPro" id="IPR011275">
    <property type="entry name" value="Malate_DH_type3"/>
</dbReference>
<reference evidence="12 13" key="1">
    <citation type="submission" date="2015-07" db="EMBL/GenBank/DDBJ databases">
        <title>Genome sequencing project for genomic taxonomy and phylogenomics of Bacillus-like bacteria.</title>
        <authorList>
            <person name="Liu B."/>
            <person name="Wang J."/>
            <person name="Zhu Y."/>
            <person name="Liu G."/>
            <person name="Chen Q."/>
            <person name="Chen Z."/>
            <person name="Che J."/>
            <person name="Ge C."/>
            <person name="Shi H."/>
            <person name="Pan Z."/>
            <person name="Liu X."/>
        </authorList>
    </citation>
    <scope>NUCLEOTIDE SEQUENCE [LARGE SCALE GENOMIC DNA]</scope>
    <source>
        <strain evidence="12 13">DSM 54</strain>
    </source>
</reference>
<feature type="binding site" evidence="6">
    <location>
        <begin position="123"/>
        <end position="125"/>
    </location>
    <ligand>
        <name>NAD(+)</name>
        <dbReference type="ChEBI" id="CHEBI:57540"/>
    </ligand>
</feature>
<comment type="catalytic activity">
    <reaction evidence="5">
        <text>(S)-lactate + NAD(+) = pyruvate + NADH + H(+)</text>
        <dbReference type="Rhea" id="RHEA:23444"/>
        <dbReference type="ChEBI" id="CHEBI:15361"/>
        <dbReference type="ChEBI" id="CHEBI:15378"/>
        <dbReference type="ChEBI" id="CHEBI:16651"/>
        <dbReference type="ChEBI" id="CHEBI:57540"/>
        <dbReference type="ChEBI" id="CHEBI:57945"/>
        <dbReference type="EC" id="1.1.1.27"/>
    </reaction>
</comment>
<dbReference type="RefSeq" id="WP_053995828.1">
    <property type="nucleotide sequence ID" value="NZ_CP065643.1"/>
</dbReference>
<dbReference type="PATRIC" id="fig|33935.3.peg.1805"/>
<dbReference type="SUPFAM" id="SSF51735">
    <property type="entry name" value="NAD(P)-binding Rossmann-fold domains"/>
    <property type="match status" value="1"/>
</dbReference>
<organism evidence="12 13">
    <name type="scientific">Lysinibacillus macroides</name>
    <dbReference type="NCBI Taxonomy" id="33935"/>
    <lineage>
        <taxon>Bacteria</taxon>
        <taxon>Bacillati</taxon>
        <taxon>Bacillota</taxon>
        <taxon>Bacilli</taxon>
        <taxon>Bacillales</taxon>
        <taxon>Bacillaceae</taxon>
        <taxon>Lysinibacillus</taxon>
    </lineage>
</organism>
<sequence>MGFKRPKIAIIGAGHTGTTVALMAAQQELGDIVLVDIPELENPTKGKALDLLQTAPIQQFNSHITGTANYAEIANADIVVITAGIARKPGMSREDLISTNAAIISTVSQHIKQYAPNSYVIVLSNPVDAMTYVCLQATGFSKNRVMGQSGILDTARFNTFIAEALNISVEDISSFVLGGHGDEMVPLVRYTYIGGIPLEKLMPPAQIEQLVERTRKGGGEIVALLGNGSAYYAPAASIIVMLEALLKDKKRILPVIAYLQGEYQVHNVCIGVPVVLGGNGIESVVELHLNAEEQEAFANSVQAVYQTIEYVK</sequence>
<feature type="domain" description="Lactate/malate dehydrogenase C-terminal" evidence="11">
    <location>
        <begin position="152"/>
        <end position="309"/>
    </location>
</feature>
<dbReference type="NCBIfam" id="NF004863">
    <property type="entry name" value="PRK06223.1"/>
    <property type="match status" value="1"/>
</dbReference>
<dbReference type="NCBIfam" id="TIGR01763">
    <property type="entry name" value="MalateDH_bact"/>
    <property type="match status" value="1"/>
</dbReference>
<feature type="binding site" evidence="6 9">
    <location>
        <position position="36"/>
    </location>
    <ligand>
        <name>NAD(+)</name>
        <dbReference type="ChEBI" id="CHEBI:57540"/>
    </ligand>
</feature>
<feature type="binding site" evidence="6 8">
    <location>
        <position position="125"/>
    </location>
    <ligand>
        <name>substrate</name>
    </ligand>
</feature>
<dbReference type="GO" id="GO:0006089">
    <property type="term" value="P:lactate metabolic process"/>
    <property type="evidence" value="ECO:0007669"/>
    <property type="project" value="TreeGrafter"/>
</dbReference>
<evidence type="ECO:0000256" key="3">
    <source>
        <dbReference type="ARBA" id="ARBA00023002"/>
    </source>
</evidence>
<comment type="catalytic activity">
    <reaction evidence="6">
        <text>(S)-malate + NAD(+) = oxaloacetate + NADH + H(+)</text>
        <dbReference type="Rhea" id="RHEA:21432"/>
        <dbReference type="ChEBI" id="CHEBI:15378"/>
        <dbReference type="ChEBI" id="CHEBI:15589"/>
        <dbReference type="ChEBI" id="CHEBI:16452"/>
        <dbReference type="ChEBI" id="CHEBI:57540"/>
        <dbReference type="ChEBI" id="CHEBI:57945"/>
        <dbReference type="EC" id="1.1.1.37"/>
    </reaction>
</comment>
<dbReference type="AlphaFoldDB" id="A0A0M9DHK7"/>
<evidence type="ECO:0000256" key="4">
    <source>
        <dbReference type="ARBA" id="ARBA00023027"/>
    </source>
</evidence>
<dbReference type="PRINTS" id="PR00086">
    <property type="entry name" value="LLDHDRGNASE"/>
</dbReference>
<dbReference type="CDD" id="cd01339">
    <property type="entry name" value="LDH-like_MDH"/>
    <property type="match status" value="1"/>
</dbReference>